<gene>
    <name evidence="1" type="ORF">KCU98_g173</name>
</gene>
<dbReference type="EMBL" id="JAHFXS010000001">
    <property type="protein sequence ID" value="KAG9991714.1"/>
    <property type="molecule type" value="Genomic_DNA"/>
</dbReference>
<feature type="non-terminal residue" evidence="1">
    <location>
        <position position="148"/>
    </location>
</feature>
<organism evidence="1 2">
    <name type="scientific">Aureobasidium melanogenum</name>
    <name type="common">Aureobasidium pullulans var. melanogenum</name>
    <dbReference type="NCBI Taxonomy" id="46634"/>
    <lineage>
        <taxon>Eukaryota</taxon>
        <taxon>Fungi</taxon>
        <taxon>Dikarya</taxon>
        <taxon>Ascomycota</taxon>
        <taxon>Pezizomycotina</taxon>
        <taxon>Dothideomycetes</taxon>
        <taxon>Dothideomycetidae</taxon>
        <taxon>Dothideales</taxon>
        <taxon>Saccotheciaceae</taxon>
        <taxon>Aureobasidium</taxon>
    </lineage>
</organism>
<evidence type="ECO:0000313" key="1">
    <source>
        <dbReference type="EMBL" id="KAG9991714.1"/>
    </source>
</evidence>
<reference evidence="1" key="2">
    <citation type="submission" date="2021-08" db="EMBL/GenBank/DDBJ databases">
        <authorList>
            <person name="Gostincar C."/>
            <person name="Sun X."/>
            <person name="Song Z."/>
            <person name="Gunde-Cimerman N."/>
        </authorList>
    </citation>
    <scope>NUCLEOTIDE SEQUENCE</scope>
    <source>
        <strain evidence="1">EXF-9298</strain>
    </source>
</reference>
<keyword evidence="2" id="KW-1185">Reference proteome</keyword>
<protein>
    <submittedName>
        <fullName evidence="1">Uncharacterized protein</fullName>
    </submittedName>
</protein>
<name>A0A9P8G8K4_AURME</name>
<dbReference type="Proteomes" id="UP000729357">
    <property type="component" value="Unassembled WGS sequence"/>
</dbReference>
<proteinExistence type="predicted"/>
<reference evidence="1" key="1">
    <citation type="journal article" date="2021" name="J Fungi (Basel)">
        <title>Virulence traits and population genomics of the black yeast Aureobasidium melanogenum.</title>
        <authorList>
            <person name="Cernosa A."/>
            <person name="Sun X."/>
            <person name="Gostincar C."/>
            <person name="Fang C."/>
            <person name="Gunde-Cimerman N."/>
            <person name="Song Z."/>
        </authorList>
    </citation>
    <scope>NUCLEOTIDE SEQUENCE</scope>
    <source>
        <strain evidence="1">EXF-9298</strain>
    </source>
</reference>
<dbReference type="AlphaFoldDB" id="A0A9P8G8K4"/>
<accession>A0A9P8G8K4</accession>
<evidence type="ECO:0000313" key="2">
    <source>
        <dbReference type="Proteomes" id="UP000729357"/>
    </source>
</evidence>
<sequence>MATAAVAGFLVLGQMAKVCQKHFVAVLEPKVARMPHFAAQVLTVAQRQALTAVRTLMPADPVLMADQMLYSDLVPMVDQMLCFVQVPRVVRRLASVERVLRAGQTLAVVVGPSQKTAQKHYFAADQELTVGQTLKLDQTLALLAVHFA</sequence>
<comment type="caution">
    <text evidence="1">The sequence shown here is derived from an EMBL/GenBank/DDBJ whole genome shotgun (WGS) entry which is preliminary data.</text>
</comment>